<dbReference type="GeneTree" id="ENSGT00950000183126"/>
<dbReference type="GO" id="GO:0050830">
    <property type="term" value="P:defense response to Gram-positive bacterium"/>
    <property type="evidence" value="ECO:0007669"/>
    <property type="project" value="TreeGrafter"/>
</dbReference>
<feature type="transmembrane region" description="Helical" evidence="2">
    <location>
        <begin position="234"/>
        <end position="257"/>
    </location>
</feature>
<keyword evidence="1" id="KW-1015">Disulfide bond</keyword>
<dbReference type="AlphaFoldDB" id="A0A3B3SWU3"/>
<sequence>STFNDQPNDLEQCSPCTVCDGGNISVQACTPSSDTVCGVLEGHYCIIPYKGGCRAAHKHTACKPGQFIKQPGLYGFLILIIYCCPMCHPGTRVYRHCKAWTSTSCAPCIGSTFNDQPSGLEVCSPCTVCDGVRACTPSSDTVCGVLEGHYCINPYKGGCRAANKHTACKPGQFITQPGTEYTDTVCEDCSDNSYSDGSFTNCKPHTDCESRGLVTVKAGDQAADSECGEKNDTALTAGISVGVIAVIIMAAATYLLYKRQILYCKYYISSYENS</sequence>
<organism evidence="4 5">
    <name type="scientific">Paramormyrops kingsleyae</name>
    <dbReference type="NCBI Taxonomy" id="1676925"/>
    <lineage>
        <taxon>Eukaryota</taxon>
        <taxon>Metazoa</taxon>
        <taxon>Chordata</taxon>
        <taxon>Craniata</taxon>
        <taxon>Vertebrata</taxon>
        <taxon>Euteleostomi</taxon>
        <taxon>Actinopterygii</taxon>
        <taxon>Neopterygii</taxon>
        <taxon>Teleostei</taxon>
        <taxon>Osteoglossocephala</taxon>
        <taxon>Osteoglossomorpha</taxon>
        <taxon>Osteoglossiformes</taxon>
        <taxon>Mormyridae</taxon>
        <taxon>Paramormyrops</taxon>
    </lineage>
</organism>
<name>A0A3B3SWU3_9TELE</name>
<proteinExistence type="predicted"/>
<feature type="domain" description="TNFR-Cys" evidence="3">
    <location>
        <begin position="107"/>
        <end position="143"/>
    </location>
</feature>
<dbReference type="Pfam" id="PF00020">
    <property type="entry name" value="TNFR_c6"/>
    <property type="match status" value="2"/>
</dbReference>
<evidence type="ECO:0000256" key="1">
    <source>
        <dbReference type="PROSITE-ProRule" id="PRU00206"/>
    </source>
</evidence>
<dbReference type="GO" id="GO:0002720">
    <property type="term" value="P:positive regulation of cytokine production involved in immune response"/>
    <property type="evidence" value="ECO:0007669"/>
    <property type="project" value="TreeGrafter"/>
</dbReference>
<comment type="caution">
    <text evidence="1">Lacks conserved residue(s) required for the propagation of feature annotation.</text>
</comment>
<feature type="disulfide bond" evidence="1">
    <location>
        <begin position="19"/>
        <end position="37"/>
    </location>
</feature>
<dbReference type="SUPFAM" id="SSF57586">
    <property type="entry name" value="TNF receptor-like"/>
    <property type="match status" value="3"/>
</dbReference>
<dbReference type="SMART" id="SM00208">
    <property type="entry name" value="TNFR"/>
    <property type="match status" value="5"/>
</dbReference>
<reference evidence="4" key="1">
    <citation type="submission" date="2025-08" db="UniProtKB">
        <authorList>
            <consortium name="Ensembl"/>
        </authorList>
    </citation>
    <scope>IDENTIFICATION</scope>
</reference>
<feature type="disulfide bond" evidence="1">
    <location>
        <begin position="84"/>
        <end position="97"/>
    </location>
</feature>
<reference evidence="4" key="2">
    <citation type="submission" date="2025-09" db="UniProtKB">
        <authorList>
            <consortium name="Ensembl"/>
        </authorList>
    </citation>
    <scope>IDENTIFICATION</scope>
</reference>
<dbReference type="STRING" id="1676925.ENSPKIP00000035227"/>
<evidence type="ECO:0000256" key="2">
    <source>
        <dbReference type="SAM" id="Phobius"/>
    </source>
</evidence>
<dbReference type="GO" id="GO:0050829">
    <property type="term" value="P:defense response to Gram-negative bacterium"/>
    <property type="evidence" value="ECO:0007669"/>
    <property type="project" value="TreeGrafter"/>
</dbReference>
<feature type="disulfide bond" evidence="1">
    <location>
        <begin position="87"/>
        <end position="105"/>
    </location>
</feature>
<dbReference type="Gene3D" id="2.10.50.10">
    <property type="entry name" value="Tumor Necrosis Factor Receptor, subunit A, domain 2"/>
    <property type="match status" value="5"/>
</dbReference>
<evidence type="ECO:0000259" key="3">
    <source>
        <dbReference type="PROSITE" id="PS50050"/>
    </source>
</evidence>
<feature type="domain" description="TNFR-Cys" evidence="3">
    <location>
        <begin position="1"/>
        <end position="37"/>
    </location>
</feature>
<keyword evidence="5" id="KW-1185">Reference proteome</keyword>
<evidence type="ECO:0000313" key="4">
    <source>
        <dbReference type="Ensembl" id="ENSPKIP00000035227.1"/>
    </source>
</evidence>
<keyword evidence="2" id="KW-1133">Transmembrane helix</keyword>
<dbReference type="PANTHER" id="PTHR46838:SF1">
    <property type="entry name" value="TUMOR NECROSIS FACTOR RECEPTOR SUPERFAMILY MEMBER 14"/>
    <property type="match status" value="1"/>
</dbReference>
<dbReference type="Proteomes" id="UP000261540">
    <property type="component" value="Unplaced"/>
</dbReference>
<evidence type="ECO:0000313" key="5">
    <source>
        <dbReference type="Proteomes" id="UP000261540"/>
    </source>
</evidence>
<dbReference type="InterPro" id="IPR001368">
    <property type="entry name" value="TNFR/NGFR_Cys_rich_reg"/>
</dbReference>
<dbReference type="CDD" id="cd00185">
    <property type="entry name" value="TNFRSF"/>
    <property type="match status" value="1"/>
</dbReference>
<feature type="repeat" description="TNFR-Cys" evidence="1">
    <location>
        <begin position="1"/>
        <end position="37"/>
    </location>
</feature>
<dbReference type="GO" id="GO:2000406">
    <property type="term" value="P:positive regulation of T cell migration"/>
    <property type="evidence" value="ECO:0007669"/>
    <property type="project" value="TreeGrafter"/>
</dbReference>
<feature type="disulfide bond" evidence="1">
    <location>
        <begin position="108"/>
        <end position="123"/>
    </location>
</feature>
<dbReference type="PROSITE" id="PS50050">
    <property type="entry name" value="TNFR_NGFR_2"/>
    <property type="match status" value="3"/>
</dbReference>
<feature type="repeat" description="TNFR-Cys" evidence="1">
    <location>
        <begin position="107"/>
        <end position="143"/>
    </location>
</feature>
<dbReference type="GO" id="GO:0009897">
    <property type="term" value="C:external side of plasma membrane"/>
    <property type="evidence" value="ECO:0007669"/>
    <property type="project" value="TreeGrafter"/>
</dbReference>
<keyword evidence="2" id="KW-0472">Membrane</keyword>
<feature type="disulfide bond" evidence="1">
    <location>
        <begin position="16"/>
        <end position="29"/>
    </location>
</feature>
<dbReference type="Ensembl" id="ENSPKIT00000016155.1">
    <property type="protein sequence ID" value="ENSPKIP00000035227.1"/>
    <property type="gene ID" value="ENSPKIG00000014249.1"/>
</dbReference>
<dbReference type="PANTHER" id="PTHR46838">
    <property type="entry name" value="TUMOR NECROSIS FACTOR RECEPTOR SUPERFAMILY MEMBER 14"/>
    <property type="match status" value="1"/>
</dbReference>
<feature type="domain" description="TNFR-Cys" evidence="3">
    <location>
        <begin position="61"/>
        <end position="105"/>
    </location>
</feature>
<feature type="repeat" description="TNFR-Cys" evidence="1">
    <location>
        <begin position="61"/>
        <end position="105"/>
    </location>
</feature>
<keyword evidence="2" id="KW-0812">Transmembrane</keyword>
<protein>
    <recommendedName>
        <fullName evidence="3">TNFR-Cys domain-containing protein</fullName>
    </recommendedName>
</protein>
<accession>A0A3B3SWU3</accession>
<dbReference type="GO" id="GO:0046642">
    <property type="term" value="P:negative regulation of alpha-beta T cell proliferation"/>
    <property type="evidence" value="ECO:0007669"/>
    <property type="project" value="TreeGrafter"/>
</dbReference>